<evidence type="ECO:0000256" key="1">
    <source>
        <dbReference type="ARBA" id="ARBA00010641"/>
    </source>
</evidence>
<dbReference type="SUPFAM" id="SSF88946">
    <property type="entry name" value="Sigma2 domain of RNA polymerase sigma factors"/>
    <property type="match status" value="1"/>
</dbReference>
<dbReference type="InterPro" id="IPR013249">
    <property type="entry name" value="RNA_pol_sigma70_r4_t2"/>
</dbReference>
<keyword evidence="3" id="KW-0731">Sigma factor</keyword>
<reference evidence="7 8" key="1">
    <citation type="submission" date="2019-08" db="EMBL/GenBank/DDBJ databases">
        <title>Whole genome sequencing of chitin degrading bacteria Chitinophaga pinensis YS16.</title>
        <authorList>
            <person name="Singh R.P."/>
            <person name="Manchanda G."/>
            <person name="Maurya I.K."/>
            <person name="Joshi N.K."/>
            <person name="Srivastava A.K."/>
        </authorList>
    </citation>
    <scope>NUCLEOTIDE SEQUENCE [LARGE SCALE GENOMIC DNA]</scope>
    <source>
        <strain evidence="7 8">YS-16</strain>
    </source>
</reference>
<keyword evidence="2" id="KW-0805">Transcription regulation</keyword>
<evidence type="ECO:0000256" key="4">
    <source>
        <dbReference type="ARBA" id="ARBA00023163"/>
    </source>
</evidence>
<dbReference type="GO" id="GO:0006352">
    <property type="term" value="P:DNA-templated transcription initiation"/>
    <property type="evidence" value="ECO:0007669"/>
    <property type="project" value="InterPro"/>
</dbReference>
<evidence type="ECO:0000256" key="3">
    <source>
        <dbReference type="ARBA" id="ARBA00023082"/>
    </source>
</evidence>
<evidence type="ECO:0000256" key="2">
    <source>
        <dbReference type="ARBA" id="ARBA00023015"/>
    </source>
</evidence>
<dbReference type="NCBIfam" id="TIGR02937">
    <property type="entry name" value="sigma70-ECF"/>
    <property type="match status" value="1"/>
</dbReference>
<accession>A0A5C6LK92</accession>
<dbReference type="InterPro" id="IPR014284">
    <property type="entry name" value="RNA_pol_sigma-70_dom"/>
</dbReference>
<dbReference type="Pfam" id="PF08281">
    <property type="entry name" value="Sigma70_r4_2"/>
    <property type="match status" value="1"/>
</dbReference>
<dbReference type="InterPro" id="IPR007627">
    <property type="entry name" value="RNA_pol_sigma70_r2"/>
</dbReference>
<dbReference type="Pfam" id="PF04542">
    <property type="entry name" value="Sigma70_r2"/>
    <property type="match status" value="1"/>
</dbReference>
<evidence type="ECO:0000313" key="8">
    <source>
        <dbReference type="Proteomes" id="UP000318815"/>
    </source>
</evidence>
<keyword evidence="4" id="KW-0804">Transcription</keyword>
<dbReference type="GO" id="GO:0003677">
    <property type="term" value="F:DNA binding"/>
    <property type="evidence" value="ECO:0007669"/>
    <property type="project" value="InterPro"/>
</dbReference>
<dbReference type="Proteomes" id="UP000318815">
    <property type="component" value="Unassembled WGS sequence"/>
</dbReference>
<dbReference type="SUPFAM" id="SSF88659">
    <property type="entry name" value="Sigma3 and sigma4 domains of RNA polymerase sigma factors"/>
    <property type="match status" value="1"/>
</dbReference>
<feature type="domain" description="RNA polymerase sigma-70 region 2" evidence="5">
    <location>
        <begin position="31"/>
        <end position="96"/>
    </location>
</feature>
<dbReference type="Gene3D" id="1.10.10.10">
    <property type="entry name" value="Winged helix-like DNA-binding domain superfamily/Winged helix DNA-binding domain"/>
    <property type="match status" value="1"/>
</dbReference>
<dbReference type="PRINTS" id="PR00038">
    <property type="entry name" value="HTHLUXR"/>
</dbReference>
<dbReference type="Gene3D" id="1.10.1740.10">
    <property type="match status" value="1"/>
</dbReference>
<dbReference type="InterPro" id="IPR013324">
    <property type="entry name" value="RNA_pol_sigma_r3/r4-like"/>
</dbReference>
<dbReference type="InterPro" id="IPR039425">
    <property type="entry name" value="RNA_pol_sigma-70-like"/>
</dbReference>
<organism evidence="7 8">
    <name type="scientific">Chitinophaga pinensis</name>
    <dbReference type="NCBI Taxonomy" id="79329"/>
    <lineage>
        <taxon>Bacteria</taxon>
        <taxon>Pseudomonadati</taxon>
        <taxon>Bacteroidota</taxon>
        <taxon>Chitinophagia</taxon>
        <taxon>Chitinophagales</taxon>
        <taxon>Chitinophagaceae</taxon>
        <taxon>Chitinophaga</taxon>
    </lineage>
</organism>
<dbReference type="InterPro" id="IPR013325">
    <property type="entry name" value="RNA_pol_sigma_r2"/>
</dbReference>
<protein>
    <submittedName>
        <fullName evidence="7">Sigma-70 family RNA polymerase sigma factor</fullName>
    </submittedName>
</protein>
<dbReference type="EMBL" id="VOHS01000071">
    <property type="protein sequence ID" value="TWV91729.1"/>
    <property type="molecule type" value="Genomic_DNA"/>
</dbReference>
<dbReference type="OrthoDB" id="663247at2"/>
<name>A0A5C6LK92_9BACT</name>
<evidence type="ECO:0000259" key="6">
    <source>
        <dbReference type="Pfam" id="PF08281"/>
    </source>
</evidence>
<dbReference type="PANTHER" id="PTHR43133:SF46">
    <property type="entry name" value="RNA POLYMERASE SIGMA-70 FACTOR ECF SUBFAMILY"/>
    <property type="match status" value="1"/>
</dbReference>
<dbReference type="CDD" id="cd06171">
    <property type="entry name" value="Sigma70_r4"/>
    <property type="match status" value="1"/>
</dbReference>
<comment type="similarity">
    <text evidence="1">Belongs to the sigma-70 factor family. ECF subfamily.</text>
</comment>
<dbReference type="GO" id="GO:0016987">
    <property type="term" value="F:sigma factor activity"/>
    <property type="evidence" value="ECO:0007669"/>
    <property type="project" value="UniProtKB-KW"/>
</dbReference>
<evidence type="ECO:0000313" key="7">
    <source>
        <dbReference type="EMBL" id="TWV91729.1"/>
    </source>
</evidence>
<comment type="caution">
    <text evidence="7">The sequence shown here is derived from an EMBL/GenBank/DDBJ whole genome shotgun (WGS) entry which is preliminary data.</text>
</comment>
<dbReference type="InterPro" id="IPR036388">
    <property type="entry name" value="WH-like_DNA-bd_sf"/>
</dbReference>
<evidence type="ECO:0000259" key="5">
    <source>
        <dbReference type="Pfam" id="PF04542"/>
    </source>
</evidence>
<dbReference type="PANTHER" id="PTHR43133">
    <property type="entry name" value="RNA POLYMERASE ECF-TYPE SIGMA FACTO"/>
    <property type="match status" value="1"/>
</dbReference>
<dbReference type="InterPro" id="IPR000792">
    <property type="entry name" value="Tscrpt_reg_LuxR_C"/>
</dbReference>
<keyword evidence="8" id="KW-1185">Reference proteome</keyword>
<feature type="domain" description="RNA polymerase sigma factor 70 region 4 type 2" evidence="6">
    <location>
        <begin position="125"/>
        <end position="177"/>
    </location>
</feature>
<sequence>MCKLCPCRKCQFVEDILALKEGDTLIFEQVYNAYNEKLYFYFLKHTGSQLWSEELLQTTFVKLWRYRKGLSVEYTLSAQIFRIAKTSLIDGMRKERQHKAFMQSYTAEVLNGETYAAPANKEAVQQLHLEIDKLPPVRKKVFMLSRIDGFSHKEISDMLSISPKTVEVHISKALKQLRRALFLFTIM</sequence>
<dbReference type="AlphaFoldDB" id="A0A5C6LK92"/>
<proteinExistence type="inferred from homology"/>
<gene>
    <name evidence="7" type="ORF">FEF09_28650</name>
</gene>